<accession>A0ACC6FUV6</accession>
<dbReference type="EMBL" id="JANURN010000013">
    <property type="protein sequence ID" value="MDL0082993.1"/>
    <property type="molecule type" value="Genomic_DNA"/>
</dbReference>
<name>A0ACC6FUV6_9HELI</name>
<evidence type="ECO:0000313" key="1">
    <source>
        <dbReference type="EMBL" id="MDL0082993.1"/>
    </source>
</evidence>
<comment type="caution">
    <text evidence="1">The sequence shown here is derived from an EMBL/GenBank/DDBJ whole genome shotgun (WGS) entry which is preliminary data.</text>
</comment>
<keyword evidence="2" id="KW-1185">Reference proteome</keyword>
<gene>
    <name evidence="1" type="ORF">NYG90_10015</name>
</gene>
<reference evidence="1 2" key="1">
    <citation type="journal article" date="2023" name="Microorganisms">
        <title>Isolation and Genomic Characteristics of Cat-Borne Campylobacter felis sp. nov. and Sheep-Borne Campylobacter ovis sp. nov.</title>
        <authorList>
            <person name="Wang H."/>
            <person name="Li Y."/>
            <person name="Gu Y."/>
            <person name="Zhou G."/>
            <person name="Chen X."/>
            <person name="Zhang X."/>
            <person name="Shao Z."/>
            <person name="Zhang J."/>
            <person name="Zhang M."/>
        </authorList>
    </citation>
    <scope>NUCLEOTIDE SEQUENCE [LARGE SCALE GENOMIC DNA]</scope>
    <source>
        <strain evidence="1 2">XJK30-2</strain>
    </source>
</reference>
<organism evidence="1 2">
    <name type="scientific">Helicobacter zhangjianzhongii</name>
    <dbReference type="NCBI Taxonomy" id="2974574"/>
    <lineage>
        <taxon>Bacteria</taxon>
        <taxon>Pseudomonadati</taxon>
        <taxon>Campylobacterota</taxon>
        <taxon>Epsilonproteobacteria</taxon>
        <taxon>Campylobacterales</taxon>
        <taxon>Helicobacteraceae</taxon>
        <taxon>Helicobacter</taxon>
    </lineage>
</organism>
<dbReference type="Proteomes" id="UP001173802">
    <property type="component" value="Unassembled WGS sequence"/>
</dbReference>
<proteinExistence type="predicted"/>
<sequence>MRLIAQILGQPQTPSLALPQNLRKATTAPPQILESFYTKKVDSRKRRATRIQQR</sequence>
<evidence type="ECO:0000313" key="2">
    <source>
        <dbReference type="Proteomes" id="UP001173802"/>
    </source>
</evidence>
<protein>
    <submittedName>
        <fullName evidence="1">Uncharacterized protein</fullName>
    </submittedName>
</protein>